<dbReference type="GO" id="GO:0051304">
    <property type="term" value="P:chromosome separation"/>
    <property type="evidence" value="ECO:0007669"/>
    <property type="project" value="InterPro"/>
</dbReference>
<dbReference type="InterPro" id="IPR036388">
    <property type="entry name" value="WH-like_DNA-bd_sf"/>
</dbReference>
<evidence type="ECO:0000256" key="1">
    <source>
        <dbReference type="ARBA" id="ARBA00022490"/>
    </source>
</evidence>
<accession>A0A139SSV3</accession>
<dbReference type="EMBL" id="LSZP01000005">
    <property type="protein sequence ID" value="KXU37637.1"/>
    <property type="molecule type" value="Genomic_DNA"/>
</dbReference>
<keyword evidence="4" id="KW-0131">Cell cycle</keyword>
<evidence type="ECO:0000256" key="3">
    <source>
        <dbReference type="ARBA" id="ARBA00022829"/>
    </source>
</evidence>
<keyword evidence="1" id="KW-0963">Cytoplasm</keyword>
<gene>
    <name evidence="6" type="ORF">AXK12_01485</name>
</gene>
<keyword evidence="3" id="KW-0159">Chromosome partition</keyword>
<dbReference type="PANTHER" id="PTHR34298">
    <property type="entry name" value="SEGREGATION AND CONDENSATION PROTEIN B"/>
    <property type="match status" value="1"/>
</dbReference>
<evidence type="ECO:0000313" key="7">
    <source>
        <dbReference type="Proteomes" id="UP000071392"/>
    </source>
</evidence>
<dbReference type="Proteomes" id="UP000071392">
    <property type="component" value="Unassembled WGS sequence"/>
</dbReference>
<dbReference type="Gene3D" id="1.10.10.10">
    <property type="entry name" value="Winged helix-like DNA-binding domain superfamily/Winged helix DNA-binding domain"/>
    <property type="match status" value="2"/>
</dbReference>
<evidence type="ECO:0000256" key="2">
    <source>
        <dbReference type="ARBA" id="ARBA00022618"/>
    </source>
</evidence>
<evidence type="ECO:0000256" key="4">
    <source>
        <dbReference type="ARBA" id="ARBA00023306"/>
    </source>
</evidence>
<proteinExistence type="predicted"/>
<dbReference type="PANTHER" id="PTHR34298:SF2">
    <property type="entry name" value="SEGREGATION AND CONDENSATION PROTEIN B"/>
    <property type="match status" value="1"/>
</dbReference>
<keyword evidence="7" id="KW-1185">Reference proteome</keyword>
<comment type="caution">
    <text evidence="6">The sequence shown here is derived from an EMBL/GenBank/DDBJ whole genome shotgun (WGS) entry which is preliminary data.</text>
</comment>
<dbReference type="RefSeq" id="WP_068710889.1">
    <property type="nucleotide sequence ID" value="NZ_LSZP01000005.1"/>
</dbReference>
<dbReference type="NCBIfam" id="TIGR00281">
    <property type="entry name" value="SMC-Scp complex subunit ScpB"/>
    <property type="match status" value="1"/>
</dbReference>
<dbReference type="STRING" id="1548208.AXK12_01485"/>
<name>A0A139SSV3_9BACT</name>
<organism evidence="6 7">
    <name type="scientific">Cephaloticoccus capnophilus</name>
    <dbReference type="NCBI Taxonomy" id="1548208"/>
    <lineage>
        <taxon>Bacteria</taxon>
        <taxon>Pseudomonadati</taxon>
        <taxon>Verrucomicrobiota</taxon>
        <taxon>Opitutia</taxon>
        <taxon>Opitutales</taxon>
        <taxon>Opitutaceae</taxon>
        <taxon>Cephaloticoccus</taxon>
    </lineage>
</organism>
<reference evidence="6 7" key="1">
    <citation type="submission" date="2016-02" db="EMBL/GenBank/DDBJ databases">
        <authorList>
            <person name="Wen L."/>
            <person name="He K."/>
            <person name="Yang H."/>
        </authorList>
    </citation>
    <scope>NUCLEOTIDE SEQUENCE [LARGE SCALE GENOMIC DNA]</scope>
    <source>
        <strain evidence="6 7">CV41</strain>
    </source>
</reference>
<dbReference type="Pfam" id="PF04079">
    <property type="entry name" value="SMC_ScpB"/>
    <property type="match status" value="1"/>
</dbReference>
<dbReference type="InterPro" id="IPR036390">
    <property type="entry name" value="WH_DNA-bd_sf"/>
</dbReference>
<dbReference type="InterPro" id="IPR005234">
    <property type="entry name" value="ScpB_csome_segregation"/>
</dbReference>
<sequence>MAFNLKKVLRALLFSSSQPLTIKDIQTTFARFHDSEEAREAAAQDAVSATGTLDGAARAASDEADADGDALSEEERELYAEVPSLVTATQIRDAFAEIAAEFAAADEGLLLVEGSSGYQLVTHPRFARWVRLLRGEPAPARLSRTALETLAIVAYRQPVTRSEIETIRGVSADAGLNKLIERELVYVVGRAEVPGRPIQYGTTEQFLDFVGLRSLDELPASDVLSNRQINAWLQSAAEAVAAPQPLADEAMGLPLEEGEGETPNLEEVSLETGLAPSSEAATSRDAENFIIETNELAQESAAAVETAEKEESA</sequence>
<keyword evidence="2" id="KW-0132">Cell division</keyword>
<evidence type="ECO:0000256" key="5">
    <source>
        <dbReference type="SAM" id="MobiDB-lite"/>
    </source>
</evidence>
<dbReference type="SUPFAM" id="SSF46785">
    <property type="entry name" value="Winged helix' DNA-binding domain"/>
    <property type="match status" value="2"/>
</dbReference>
<dbReference type="AlphaFoldDB" id="A0A139SSV3"/>
<feature type="region of interest" description="Disordered" evidence="5">
    <location>
        <begin position="255"/>
        <end position="284"/>
    </location>
</feature>
<dbReference type="GO" id="GO:0051301">
    <property type="term" value="P:cell division"/>
    <property type="evidence" value="ECO:0007669"/>
    <property type="project" value="UniProtKB-KW"/>
</dbReference>
<evidence type="ECO:0000313" key="6">
    <source>
        <dbReference type="EMBL" id="KXU37637.1"/>
    </source>
</evidence>
<protein>
    <submittedName>
        <fullName evidence="6">Segregation and condensation protein B</fullName>
    </submittedName>
</protein>
<dbReference type="OrthoDB" id="9806226at2"/>
<feature type="compositionally biased region" description="Low complexity" evidence="5">
    <location>
        <begin position="255"/>
        <end position="267"/>
    </location>
</feature>